<dbReference type="GO" id="GO:0008324">
    <property type="term" value="F:monoatomic cation transmembrane transporter activity"/>
    <property type="evidence" value="ECO:0007669"/>
    <property type="project" value="TreeGrafter"/>
</dbReference>
<accession>A0A0R3PBD6</accession>
<gene>
    <name evidence="7" type="ORF">ACOC_LOCUS994</name>
</gene>
<organism evidence="9">
    <name type="scientific">Angiostrongylus costaricensis</name>
    <name type="common">Nematode worm</name>
    <dbReference type="NCBI Taxonomy" id="334426"/>
    <lineage>
        <taxon>Eukaryota</taxon>
        <taxon>Metazoa</taxon>
        <taxon>Ecdysozoa</taxon>
        <taxon>Nematoda</taxon>
        <taxon>Chromadorea</taxon>
        <taxon>Rhabditida</taxon>
        <taxon>Rhabditina</taxon>
        <taxon>Rhabditomorpha</taxon>
        <taxon>Strongyloidea</taxon>
        <taxon>Metastrongylidae</taxon>
        <taxon>Angiostrongylus</taxon>
    </lineage>
</organism>
<keyword evidence="3 6" id="KW-0812">Transmembrane</keyword>
<reference evidence="9" key="1">
    <citation type="submission" date="2016-04" db="UniProtKB">
        <authorList>
            <consortium name="WormBaseParasite"/>
        </authorList>
    </citation>
    <scope>IDENTIFICATION</scope>
</reference>
<keyword evidence="4 6" id="KW-1133">Transmembrane helix</keyword>
<reference evidence="7 8" key="2">
    <citation type="submission" date="2018-11" db="EMBL/GenBank/DDBJ databases">
        <authorList>
            <consortium name="Pathogen Informatics"/>
        </authorList>
    </citation>
    <scope>NUCLEOTIDE SEQUENCE [LARGE SCALE GENOMIC DNA]</scope>
    <source>
        <strain evidence="7 8">Costa Rica</strain>
    </source>
</reference>
<evidence type="ECO:0000256" key="3">
    <source>
        <dbReference type="ARBA" id="ARBA00022692"/>
    </source>
</evidence>
<feature type="transmembrane region" description="Helical" evidence="6">
    <location>
        <begin position="12"/>
        <end position="33"/>
    </location>
</feature>
<dbReference type="InterPro" id="IPR050291">
    <property type="entry name" value="CDF_Transporter"/>
</dbReference>
<evidence type="ECO:0000313" key="7">
    <source>
        <dbReference type="EMBL" id="VDM52579.1"/>
    </source>
</evidence>
<evidence type="ECO:0000256" key="2">
    <source>
        <dbReference type="ARBA" id="ARBA00022448"/>
    </source>
</evidence>
<evidence type="ECO:0000256" key="5">
    <source>
        <dbReference type="ARBA" id="ARBA00023136"/>
    </source>
</evidence>
<comment type="subcellular location">
    <subcellularLocation>
        <location evidence="1">Membrane</location>
        <topology evidence="1">Multi-pass membrane protein</topology>
    </subcellularLocation>
</comment>
<dbReference type="SUPFAM" id="SSF161111">
    <property type="entry name" value="Cation efflux protein transmembrane domain-like"/>
    <property type="match status" value="1"/>
</dbReference>
<keyword evidence="8" id="KW-1185">Reference proteome</keyword>
<dbReference type="PANTHER" id="PTHR43840">
    <property type="entry name" value="MITOCHONDRIAL METAL TRANSPORTER 1-RELATED"/>
    <property type="match status" value="1"/>
</dbReference>
<keyword evidence="5 6" id="KW-0472">Membrane</keyword>
<evidence type="ECO:0000313" key="9">
    <source>
        <dbReference type="WBParaSite" id="ACOC_0000099301-mRNA-1"/>
    </source>
</evidence>
<dbReference type="GO" id="GO:0016020">
    <property type="term" value="C:membrane"/>
    <property type="evidence" value="ECO:0007669"/>
    <property type="project" value="UniProtKB-SubCell"/>
</dbReference>
<dbReference type="PANTHER" id="PTHR43840:SF1">
    <property type="entry name" value="ZT_DIMER DOMAIN-CONTAINING PROTEIN"/>
    <property type="match status" value="1"/>
</dbReference>
<evidence type="ECO:0000313" key="8">
    <source>
        <dbReference type="Proteomes" id="UP000267027"/>
    </source>
</evidence>
<dbReference type="EMBL" id="UYYA01000127">
    <property type="protein sequence ID" value="VDM52579.1"/>
    <property type="molecule type" value="Genomic_DNA"/>
</dbReference>
<dbReference type="STRING" id="334426.A0A0R3PBD6"/>
<evidence type="ECO:0000256" key="4">
    <source>
        <dbReference type="ARBA" id="ARBA00022989"/>
    </source>
</evidence>
<dbReference type="InterPro" id="IPR027469">
    <property type="entry name" value="Cation_efflux_TMD_sf"/>
</dbReference>
<feature type="transmembrane region" description="Helical" evidence="6">
    <location>
        <begin position="102"/>
        <end position="121"/>
    </location>
</feature>
<protein>
    <submittedName>
        <fullName evidence="9">ZT_dimer domain-containing protein</fullName>
    </submittedName>
</protein>
<keyword evidence="2" id="KW-0813">Transport</keyword>
<evidence type="ECO:0000256" key="6">
    <source>
        <dbReference type="SAM" id="Phobius"/>
    </source>
</evidence>
<evidence type="ECO:0000256" key="1">
    <source>
        <dbReference type="ARBA" id="ARBA00004141"/>
    </source>
</evidence>
<dbReference type="AlphaFoldDB" id="A0A0R3PBD6"/>
<name>A0A0R3PBD6_ANGCS</name>
<dbReference type="Gene3D" id="1.20.1510.10">
    <property type="entry name" value="Cation efflux protein transmembrane domain"/>
    <property type="match status" value="1"/>
</dbReference>
<dbReference type="OrthoDB" id="78296at2759"/>
<sequence length="293" mass="33037">MPLLDKGVQTMVILMTVNLSNIFLVVIKAIAAYHTGSFSIANSTIETFGDVFVGFLLLVQRIQARVLKAEHYPRGRTTESLTNDIDRFVEKRFDPHMELEDILVVALNILLKLFLLGICYVRRDVCQIRILLRDQGVDVITNTTAIVFVLLTRYLHKNWDIVGAATIFITICRSWLPILFSNCSKIHGVVAKPTEIDQIQEVIGELGDINAVHNLIAYHRGQGIVVELYAELKGSCSQAIEEARKRATLQLEEIDLVETAYVFHSQSYSKEPSNKNIKHTVDAEYDVPLVQVT</sequence>
<dbReference type="WBParaSite" id="ACOC_0000099301-mRNA-1">
    <property type="protein sequence ID" value="ACOC_0000099301-mRNA-1"/>
    <property type="gene ID" value="ACOC_0000099301"/>
</dbReference>
<proteinExistence type="predicted"/>
<dbReference type="Proteomes" id="UP000267027">
    <property type="component" value="Unassembled WGS sequence"/>
</dbReference>